<evidence type="ECO:0008006" key="5">
    <source>
        <dbReference type="Google" id="ProtNLM"/>
    </source>
</evidence>
<dbReference type="SUPFAM" id="SSF53756">
    <property type="entry name" value="UDP-Glycosyltransferase/glycogen phosphorylase"/>
    <property type="match status" value="1"/>
</dbReference>
<dbReference type="AlphaFoldDB" id="A0A193LEP9"/>
<reference evidence="3 4" key="1">
    <citation type="submission" date="2016-06" db="EMBL/GenBank/DDBJ databases">
        <title>Complete genome sequence of a deep-branching marine Gamma Proteobacterium Woeseia oceani type strain XK5.</title>
        <authorList>
            <person name="Mu D."/>
            <person name="Du Z."/>
        </authorList>
    </citation>
    <scope>NUCLEOTIDE SEQUENCE [LARGE SCALE GENOMIC DNA]</scope>
    <source>
        <strain evidence="3 4">XK5</strain>
    </source>
</reference>
<dbReference type="RefSeq" id="WP_068614491.1">
    <property type="nucleotide sequence ID" value="NZ_CP016268.1"/>
</dbReference>
<dbReference type="OrthoDB" id="5123492at2"/>
<dbReference type="STRING" id="1548547.BA177_06675"/>
<gene>
    <name evidence="3" type="ORF">BA177_06675</name>
</gene>
<feature type="domain" description="Glycosyltransferase subfamily 4-like N-terminal" evidence="2">
    <location>
        <begin position="20"/>
        <end position="208"/>
    </location>
</feature>
<keyword evidence="4" id="KW-1185">Reference proteome</keyword>
<dbReference type="Proteomes" id="UP000092695">
    <property type="component" value="Chromosome"/>
</dbReference>
<accession>A0A193LEP9</accession>
<proteinExistence type="predicted"/>
<dbReference type="InterPro" id="IPR050194">
    <property type="entry name" value="Glycosyltransferase_grp1"/>
</dbReference>
<protein>
    <recommendedName>
        <fullName evidence="5">Glycosyl transferase family 1</fullName>
    </recommendedName>
</protein>
<dbReference type="PANTHER" id="PTHR45947:SF13">
    <property type="entry name" value="TRANSFERASE"/>
    <property type="match status" value="1"/>
</dbReference>
<evidence type="ECO:0000313" key="4">
    <source>
        <dbReference type="Proteomes" id="UP000092695"/>
    </source>
</evidence>
<dbReference type="InterPro" id="IPR028098">
    <property type="entry name" value="Glyco_trans_4-like_N"/>
</dbReference>
<dbReference type="EMBL" id="CP016268">
    <property type="protein sequence ID" value="ANO50931.1"/>
    <property type="molecule type" value="Genomic_DNA"/>
</dbReference>
<organism evidence="3 4">
    <name type="scientific">Woeseia oceani</name>
    <dbReference type="NCBI Taxonomy" id="1548547"/>
    <lineage>
        <taxon>Bacteria</taxon>
        <taxon>Pseudomonadati</taxon>
        <taxon>Pseudomonadota</taxon>
        <taxon>Gammaproteobacteria</taxon>
        <taxon>Woeseiales</taxon>
        <taxon>Woeseiaceae</taxon>
        <taxon>Woeseia</taxon>
    </lineage>
</organism>
<dbReference type="KEGG" id="woc:BA177_06675"/>
<dbReference type="CDD" id="cd03801">
    <property type="entry name" value="GT4_PimA-like"/>
    <property type="match status" value="1"/>
</dbReference>
<dbReference type="Pfam" id="PF13439">
    <property type="entry name" value="Glyco_transf_4"/>
    <property type="match status" value="1"/>
</dbReference>
<evidence type="ECO:0000313" key="3">
    <source>
        <dbReference type="EMBL" id="ANO50931.1"/>
    </source>
</evidence>
<dbReference type="Pfam" id="PF00534">
    <property type="entry name" value="Glycos_transf_1"/>
    <property type="match status" value="1"/>
</dbReference>
<dbReference type="PANTHER" id="PTHR45947">
    <property type="entry name" value="SULFOQUINOVOSYL TRANSFERASE SQD2"/>
    <property type="match status" value="1"/>
</dbReference>
<evidence type="ECO:0000259" key="2">
    <source>
        <dbReference type="Pfam" id="PF13439"/>
    </source>
</evidence>
<feature type="domain" description="Glycosyl transferase family 1" evidence="1">
    <location>
        <begin position="217"/>
        <end position="375"/>
    </location>
</feature>
<dbReference type="InterPro" id="IPR001296">
    <property type="entry name" value="Glyco_trans_1"/>
</dbReference>
<dbReference type="Gene3D" id="3.40.50.2000">
    <property type="entry name" value="Glycogen Phosphorylase B"/>
    <property type="match status" value="2"/>
</dbReference>
<name>A0A193LEP9_9GAMM</name>
<evidence type="ECO:0000259" key="1">
    <source>
        <dbReference type="Pfam" id="PF00534"/>
    </source>
</evidence>
<sequence>MRVLLVHNYYGSAAPSGENVVFEAELRLLKERGHDVALFTRHSDQIRSSNLFAAAAGAIYGGLVTPWNPLSVRALDRAMSDFQPNVVHIHNTFPLISPGVFGRAHRHAATVLTLHNYRLQCAAGIPMRNGKVCTQCIDRQASWPAVVHGCYRGSRPASVPVAAKIALHRRLGTWSNEIDAYIALSDFQRQRMTDGGLPARKMFVKPNFFPGSPDVIPWEEREERAVCVGRVGEEKGVTELVDAWLAWGAAAPELAIVGDGPLRQVLEQRVTRSGVKNIRFVGQVDAEAAQRWVATSKLLLLPSKWFEGFPMALREAFAYGTPAIVSNLGPLPEIVADGMAGAIVEAGNSRNLMEVAATVWQDEPRLRDLSIAARREYETKYTEGVNYQSLMNIYKNAISIREHECTGEREVA</sequence>
<dbReference type="GO" id="GO:0016757">
    <property type="term" value="F:glycosyltransferase activity"/>
    <property type="evidence" value="ECO:0007669"/>
    <property type="project" value="InterPro"/>
</dbReference>